<name>A0A4R6QR40_9BURK</name>
<reference evidence="7 8" key="1">
    <citation type="submission" date="2019-03" db="EMBL/GenBank/DDBJ databases">
        <title>Genomic Encyclopedia of Type Strains, Phase IV (KMG-IV): sequencing the most valuable type-strain genomes for metagenomic binning, comparative biology and taxonomic classification.</title>
        <authorList>
            <person name="Goeker M."/>
        </authorList>
    </citation>
    <scope>NUCLEOTIDE SEQUENCE [LARGE SCALE GENOMIC DNA]</scope>
    <source>
        <strain evidence="7 8">DSM 16998</strain>
    </source>
</reference>
<dbReference type="InterPro" id="IPR006058">
    <property type="entry name" value="2Fe2S_fd_BS"/>
</dbReference>
<organism evidence="7 8">
    <name type="scientific">Roseateles toxinivorans</name>
    <dbReference type="NCBI Taxonomy" id="270368"/>
    <lineage>
        <taxon>Bacteria</taxon>
        <taxon>Pseudomonadati</taxon>
        <taxon>Pseudomonadota</taxon>
        <taxon>Betaproteobacteria</taxon>
        <taxon>Burkholderiales</taxon>
        <taxon>Sphaerotilaceae</taxon>
        <taxon>Roseateles</taxon>
    </lineage>
</organism>
<dbReference type="PROSITE" id="PS00197">
    <property type="entry name" value="2FE2S_FER_1"/>
    <property type="match status" value="1"/>
</dbReference>
<dbReference type="EMBL" id="SNXS01000001">
    <property type="protein sequence ID" value="TDP74040.1"/>
    <property type="molecule type" value="Genomic_DNA"/>
</dbReference>
<dbReference type="GO" id="GO:0051537">
    <property type="term" value="F:2 iron, 2 sulfur cluster binding"/>
    <property type="evidence" value="ECO:0007669"/>
    <property type="project" value="UniProtKB-KW"/>
</dbReference>
<dbReference type="InterPro" id="IPR012675">
    <property type="entry name" value="Beta-grasp_dom_sf"/>
</dbReference>
<evidence type="ECO:0000256" key="3">
    <source>
        <dbReference type="ARBA" id="ARBA00023002"/>
    </source>
</evidence>
<evidence type="ECO:0000256" key="2">
    <source>
        <dbReference type="ARBA" id="ARBA00022723"/>
    </source>
</evidence>
<dbReference type="Gene3D" id="3.10.20.30">
    <property type="match status" value="1"/>
</dbReference>
<dbReference type="SUPFAM" id="SSF54292">
    <property type="entry name" value="2Fe-2S ferredoxin-like"/>
    <property type="match status" value="1"/>
</dbReference>
<sequence>MELHINGERHDVPPIWQDEQLLFVLREVLGLVGAKLGCGLGQCGACTVLVDGEPRRSCLLRPQDVLGAQITTIEGLSRDGEALHPVQQAWLDERVPQCGYCQAGQIMSAVALLRRQPRPGDADIDAALAGNLCRCGTQQRIRQAVHRAAQRAQP</sequence>
<dbReference type="InterPro" id="IPR036010">
    <property type="entry name" value="2Fe-2S_ferredoxin-like_sf"/>
</dbReference>
<evidence type="ECO:0000256" key="1">
    <source>
        <dbReference type="ARBA" id="ARBA00022714"/>
    </source>
</evidence>
<dbReference type="Gene3D" id="1.10.150.120">
    <property type="entry name" value="[2Fe-2S]-binding domain"/>
    <property type="match status" value="1"/>
</dbReference>
<feature type="domain" description="2Fe-2S ferredoxin-type" evidence="6">
    <location>
        <begin position="1"/>
        <end position="76"/>
    </location>
</feature>
<gene>
    <name evidence="7" type="ORF">DES47_10186</name>
</gene>
<dbReference type="RefSeq" id="WP_166651794.1">
    <property type="nucleotide sequence ID" value="NZ_SNXS01000001.1"/>
</dbReference>
<keyword evidence="2" id="KW-0479">Metal-binding</keyword>
<comment type="caution">
    <text evidence="7">The sequence shown here is derived from an EMBL/GenBank/DDBJ whole genome shotgun (WGS) entry which is preliminary data.</text>
</comment>
<dbReference type="GO" id="GO:0016491">
    <property type="term" value="F:oxidoreductase activity"/>
    <property type="evidence" value="ECO:0007669"/>
    <property type="project" value="UniProtKB-KW"/>
</dbReference>
<keyword evidence="5" id="KW-0411">Iron-sulfur</keyword>
<dbReference type="InterPro" id="IPR051452">
    <property type="entry name" value="Diverse_Oxidoreductases"/>
</dbReference>
<proteinExistence type="predicted"/>
<dbReference type="InterPro" id="IPR002888">
    <property type="entry name" value="2Fe-2S-bd"/>
</dbReference>
<evidence type="ECO:0000259" key="6">
    <source>
        <dbReference type="PROSITE" id="PS51085"/>
    </source>
</evidence>
<keyword evidence="4" id="KW-0408">Iron</keyword>
<dbReference type="PROSITE" id="PS51085">
    <property type="entry name" value="2FE2S_FER_2"/>
    <property type="match status" value="1"/>
</dbReference>
<evidence type="ECO:0000256" key="5">
    <source>
        <dbReference type="ARBA" id="ARBA00023014"/>
    </source>
</evidence>
<dbReference type="PANTHER" id="PTHR44379:SF2">
    <property type="entry name" value="BLR6218 PROTEIN"/>
    <property type="match status" value="1"/>
</dbReference>
<dbReference type="InParanoid" id="A0A4R6QR40"/>
<keyword evidence="3" id="KW-0560">Oxidoreductase</keyword>
<dbReference type="Proteomes" id="UP000295361">
    <property type="component" value="Unassembled WGS sequence"/>
</dbReference>
<protein>
    <submittedName>
        <fullName evidence="7">Isoquinoline 1-oxidoreductase alpha subunit</fullName>
    </submittedName>
</protein>
<dbReference type="Pfam" id="PF00111">
    <property type="entry name" value="Fer2"/>
    <property type="match status" value="1"/>
</dbReference>
<dbReference type="PANTHER" id="PTHR44379">
    <property type="entry name" value="OXIDOREDUCTASE WITH IRON-SULFUR SUBUNIT"/>
    <property type="match status" value="1"/>
</dbReference>
<dbReference type="SUPFAM" id="SSF47741">
    <property type="entry name" value="CO dehydrogenase ISP C-domain like"/>
    <property type="match status" value="1"/>
</dbReference>
<keyword evidence="8" id="KW-1185">Reference proteome</keyword>
<dbReference type="InterPro" id="IPR036884">
    <property type="entry name" value="2Fe-2S-bd_dom_sf"/>
</dbReference>
<keyword evidence="1" id="KW-0001">2Fe-2S</keyword>
<dbReference type="AlphaFoldDB" id="A0A4R6QR40"/>
<dbReference type="GO" id="GO:0046872">
    <property type="term" value="F:metal ion binding"/>
    <property type="evidence" value="ECO:0007669"/>
    <property type="project" value="UniProtKB-KW"/>
</dbReference>
<evidence type="ECO:0000313" key="7">
    <source>
        <dbReference type="EMBL" id="TDP74040.1"/>
    </source>
</evidence>
<evidence type="ECO:0000256" key="4">
    <source>
        <dbReference type="ARBA" id="ARBA00023004"/>
    </source>
</evidence>
<dbReference type="InterPro" id="IPR001041">
    <property type="entry name" value="2Fe-2S_ferredoxin-type"/>
</dbReference>
<accession>A0A4R6QR40</accession>
<evidence type="ECO:0000313" key="8">
    <source>
        <dbReference type="Proteomes" id="UP000295361"/>
    </source>
</evidence>
<dbReference type="Pfam" id="PF01799">
    <property type="entry name" value="Fer2_2"/>
    <property type="match status" value="1"/>
</dbReference>